<dbReference type="KEGG" id="lack:FLP15_09685"/>
<dbReference type="EMBL" id="CP041356">
    <property type="protein sequence ID" value="QDK71376.1"/>
    <property type="molecule type" value="Genomic_DNA"/>
</dbReference>
<dbReference type="AlphaFoldDB" id="A0A514Z9X5"/>
<organism evidence="2 3">
    <name type="scientific">Lactococcus protaetiae</name>
    <dbReference type="NCBI Taxonomy" id="2592653"/>
    <lineage>
        <taxon>Bacteria</taxon>
        <taxon>Bacillati</taxon>
        <taxon>Bacillota</taxon>
        <taxon>Bacilli</taxon>
        <taxon>Lactobacillales</taxon>
        <taxon>Streptococcaceae</taxon>
        <taxon>Lactococcus</taxon>
    </lineage>
</organism>
<proteinExistence type="predicted"/>
<dbReference type="Proteomes" id="UP000315128">
    <property type="component" value="Chromosome"/>
</dbReference>
<keyword evidence="1" id="KW-0812">Transmembrane</keyword>
<gene>
    <name evidence="2" type="ORF">FLP15_09685</name>
</gene>
<keyword evidence="3" id="KW-1185">Reference proteome</keyword>
<reference evidence="2 3" key="1">
    <citation type="submission" date="2019-07" db="EMBL/GenBank/DDBJ databases">
        <title>Genome sequencing of KACC 19320.</title>
        <authorList>
            <person name="Heo J."/>
            <person name="Kim S.-J."/>
            <person name="Kim J.-S."/>
            <person name="Hong S.-B."/>
            <person name="Kwon S.-W."/>
        </authorList>
    </citation>
    <scope>NUCLEOTIDE SEQUENCE [LARGE SCALE GENOMIC DNA]</scope>
    <source>
        <strain evidence="2 3">KACC 19320</strain>
    </source>
</reference>
<name>A0A514Z9X5_9LACT</name>
<dbReference type="RefSeq" id="WP_142766945.1">
    <property type="nucleotide sequence ID" value="NZ_CP041356.1"/>
</dbReference>
<keyword evidence="1" id="KW-1133">Transmembrane helix</keyword>
<sequence length="184" mass="21159">MVIILILLFLVIIFAMTGFIVYFSIYRAVRENKKYEQFANEHGYQFDKAQGQLSYRESSKTSKTGMIVNLKLFTNPFVEKYANYQTYPFGRGANIKVAYVISGIYEETKFRAFTYIFTGSSLDSSGKGGIFGIVMIQCETEPTKALPENVFFERTTLCSVVQGNLEVDMIHPRIEKLKEMRNLR</sequence>
<keyword evidence="1" id="KW-0472">Membrane</keyword>
<evidence type="ECO:0000256" key="1">
    <source>
        <dbReference type="SAM" id="Phobius"/>
    </source>
</evidence>
<accession>A0A514Z9X5</accession>
<feature type="transmembrane region" description="Helical" evidence="1">
    <location>
        <begin position="6"/>
        <end position="25"/>
    </location>
</feature>
<dbReference type="OrthoDB" id="2221058at2"/>
<evidence type="ECO:0000313" key="2">
    <source>
        <dbReference type="EMBL" id="QDK71376.1"/>
    </source>
</evidence>
<evidence type="ECO:0000313" key="3">
    <source>
        <dbReference type="Proteomes" id="UP000315128"/>
    </source>
</evidence>
<protein>
    <submittedName>
        <fullName evidence="2">Uncharacterized protein</fullName>
    </submittedName>
</protein>